<dbReference type="Pfam" id="PF13230">
    <property type="entry name" value="GATase_4"/>
    <property type="match status" value="1"/>
</dbReference>
<evidence type="ECO:0000259" key="2">
    <source>
        <dbReference type="PROSITE" id="PS51278"/>
    </source>
</evidence>
<name>A0A132PNU7_9MYCO</name>
<dbReference type="Proteomes" id="UP000070612">
    <property type="component" value="Unassembled WGS sequence"/>
</dbReference>
<protein>
    <submittedName>
        <fullName evidence="3">Glutamine amidotransferase</fullName>
    </submittedName>
</protein>
<evidence type="ECO:0000313" key="4">
    <source>
        <dbReference type="Proteomes" id="UP000070612"/>
    </source>
</evidence>
<organism evidence="3 4">
    <name type="scientific">Mycolicibacterium wolinskyi</name>
    <dbReference type="NCBI Taxonomy" id="59750"/>
    <lineage>
        <taxon>Bacteria</taxon>
        <taxon>Bacillati</taxon>
        <taxon>Actinomycetota</taxon>
        <taxon>Actinomycetes</taxon>
        <taxon>Mycobacteriales</taxon>
        <taxon>Mycobacteriaceae</taxon>
        <taxon>Mycolicibacterium</taxon>
    </lineage>
</organism>
<reference evidence="3 4" key="1">
    <citation type="submission" date="2015-07" db="EMBL/GenBank/DDBJ databases">
        <title>A draft genome sequence of Mycobacterium wolinskyi.</title>
        <authorList>
            <person name="de Man T.J."/>
            <person name="Perry K.A."/>
            <person name="Coulliette A.D."/>
            <person name="Jensen B."/>
            <person name="Toney N.C."/>
            <person name="Limbago B.M."/>
            <person name="Noble-Wang J."/>
        </authorList>
    </citation>
    <scope>NUCLEOTIDE SEQUENCE [LARGE SCALE GENOMIC DNA]</scope>
    <source>
        <strain evidence="3 4">CDC_01</strain>
    </source>
</reference>
<dbReference type="InterPro" id="IPR029055">
    <property type="entry name" value="Ntn_hydrolases_N"/>
</dbReference>
<evidence type="ECO:0000313" key="3">
    <source>
        <dbReference type="EMBL" id="KWX24019.1"/>
    </source>
</evidence>
<dbReference type="AlphaFoldDB" id="A0A132PNU7"/>
<keyword evidence="4" id="KW-1185">Reference proteome</keyword>
<dbReference type="InterPro" id="IPR026869">
    <property type="entry name" value="EgtC-like"/>
</dbReference>
<dbReference type="PANTHER" id="PTHR42824">
    <property type="entry name" value="GLUTAMINE AMIDOTRANSFERASE"/>
    <property type="match status" value="1"/>
</dbReference>
<accession>A0A132PNU7</accession>
<dbReference type="GO" id="GO:0016740">
    <property type="term" value="F:transferase activity"/>
    <property type="evidence" value="ECO:0007669"/>
    <property type="project" value="UniProtKB-KW"/>
</dbReference>
<dbReference type="PANTHER" id="PTHR42824:SF1">
    <property type="entry name" value="GLUTAMINE AMIDOTRANSFERASE YAFJ-RELATED"/>
    <property type="match status" value="1"/>
</dbReference>
<dbReference type="EMBL" id="LGTW01000006">
    <property type="protein sequence ID" value="KWX24019.1"/>
    <property type="molecule type" value="Genomic_DNA"/>
</dbReference>
<dbReference type="PATRIC" id="fig|59750.3.peg.6414"/>
<dbReference type="SUPFAM" id="SSF56235">
    <property type="entry name" value="N-terminal nucleophile aminohydrolases (Ntn hydrolases)"/>
    <property type="match status" value="1"/>
</dbReference>
<comment type="caution">
    <text evidence="3">The sequence shown here is derived from an EMBL/GenBank/DDBJ whole genome shotgun (WGS) entry which is preliminary data.</text>
</comment>
<keyword evidence="1 3" id="KW-0315">Glutamine amidotransferase</keyword>
<gene>
    <name evidence="3" type="ORF">AFM11_11685</name>
</gene>
<sequence length="265" mass="28174">MCRLLGVVSTTPISVSDAVGAHVLKDFVALTRVHGDGWGIARVEQAGGVPGVEVSAGSALDDPAFDSAVRRPPALASMVHLRWATNGLAVEPQNSHPFAVGGIAMAHNGSIKPADPLDDMLEPDIAASLRGTTDSERYFGVIRQHRRTAPDLAEAVRRAVAQLRPIYREASLNALVLGEGQLIAVHAHAHSFLPDEDVEEITAAELPTEHLEDYFALRWARPADGTLVVGSTGFGDLDWQPLPPESVTAISMSDLSMTSLPVMAD</sequence>
<proteinExistence type="predicted"/>
<dbReference type="STRING" id="59750.AWC31_30340"/>
<keyword evidence="3" id="KW-0808">Transferase</keyword>
<dbReference type="Gene3D" id="3.60.20.10">
    <property type="entry name" value="Glutamine Phosphoribosylpyrophosphate, subunit 1, domain 1"/>
    <property type="match status" value="1"/>
</dbReference>
<dbReference type="InterPro" id="IPR017932">
    <property type="entry name" value="GATase_2_dom"/>
</dbReference>
<dbReference type="PROSITE" id="PS51278">
    <property type="entry name" value="GATASE_TYPE_2"/>
    <property type="match status" value="1"/>
</dbReference>
<dbReference type="RefSeq" id="WP_067848370.1">
    <property type="nucleotide sequence ID" value="NZ_LGTW01000006.1"/>
</dbReference>
<dbReference type="CDD" id="cd01908">
    <property type="entry name" value="YafJ"/>
    <property type="match status" value="1"/>
</dbReference>
<evidence type="ECO:0000256" key="1">
    <source>
        <dbReference type="ARBA" id="ARBA00022962"/>
    </source>
</evidence>
<feature type="domain" description="Glutamine amidotransferase type-2" evidence="2">
    <location>
        <begin position="2"/>
        <end position="265"/>
    </location>
</feature>